<dbReference type="PROSITE" id="PS50109">
    <property type="entry name" value="HIS_KIN"/>
    <property type="match status" value="1"/>
</dbReference>
<dbReference type="SUPFAM" id="SSF47384">
    <property type="entry name" value="Homodimeric domain of signal transducing histidine kinase"/>
    <property type="match status" value="1"/>
</dbReference>
<evidence type="ECO:0000256" key="2">
    <source>
        <dbReference type="ARBA" id="ARBA00004370"/>
    </source>
</evidence>
<protein>
    <recommendedName>
        <fullName evidence="3">histidine kinase</fullName>
        <ecNumber evidence="3">2.7.13.3</ecNumber>
    </recommendedName>
</protein>
<keyword evidence="4" id="KW-0597">Phosphoprotein</keyword>
<keyword evidence="10" id="KW-0812">Transmembrane</keyword>
<dbReference type="InterPro" id="IPR032255">
    <property type="entry name" value="HBM"/>
</dbReference>
<dbReference type="InterPro" id="IPR036890">
    <property type="entry name" value="HATPase_C_sf"/>
</dbReference>
<sequence length="640" mass="69146">MADQSQESGFALSVSGKIGAGFAIVLVLHLSIVALGHYGLARAEADRAAQERLRTQVETLYQLDHAVGELQRNVLLYAFSGYRGPEHRVVELQDELGRLLKSVKSGPANAVVDPEVLTLMVSGLKTHREIFASVVTDRALRRTLVDEELAGLAEQLEQSLAAAAAPGEGEPFAAALSAFKSAQLKAMQFVHSPDSVRVHAVKQSVAECAAQLGRVTAAGADRDRMIALLAKYESAFLRMVQVTRGYLHLVNVVLAGEAEEFRRLAETVRSQCLSHADQLSMHMADQSSRFRQANNFISAMTIVLGVFASWLIGRNVASSLNAITATLVNLSKGVRCRHIPGIGRRDELGRMAAAAQVFKDKAEQTEILLAEVTRMKDLERRLAHAQKMESVGQLAAGIAHEINTPLQCVTNNIEYLRREMDAVLGASNPQHARASESEIPEAIDEASEAVQRVVEIVHAMRCMSHPGASELAPTDVNQTIENAVKISRNHWKEHAEVKLDLQAELPQPMAVSSELNQVVLNLVVNAADAIGEKRGERGPLGQITITTRAESRHVSIEVADSGAGIPAEVLPKVFDPFFTTKEIGVGSGQGLALAYNAVVNRLGGTLDVDSVEGQGAAFHIRIPLQSRDTHAVLDHEAVCI</sequence>
<dbReference type="PANTHER" id="PTHR43065">
    <property type="entry name" value="SENSOR HISTIDINE KINASE"/>
    <property type="match status" value="1"/>
</dbReference>
<comment type="subcellular location">
    <subcellularLocation>
        <location evidence="2">Membrane</location>
    </subcellularLocation>
</comment>
<keyword evidence="5 13" id="KW-0808">Transferase</keyword>
<dbReference type="InterPro" id="IPR036097">
    <property type="entry name" value="HisK_dim/P_sf"/>
</dbReference>
<dbReference type="InterPro" id="IPR003660">
    <property type="entry name" value="HAMP_dom"/>
</dbReference>
<evidence type="ECO:0000313" key="14">
    <source>
        <dbReference type="Proteomes" id="UP000316714"/>
    </source>
</evidence>
<feature type="transmembrane region" description="Helical" evidence="10">
    <location>
        <begin position="293"/>
        <end position="312"/>
    </location>
</feature>
<dbReference type="EMBL" id="SIHJ01000001">
    <property type="protein sequence ID" value="TWT37860.1"/>
    <property type="molecule type" value="Genomic_DNA"/>
</dbReference>
<dbReference type="EC" id="2.7.13.3" evidence="3"/>
<dbReference type="SUPFAM" id="SSF55874">
    <property type="entry name" value="ATPase domain of HSP90 chaperone/DNA topoisomerase II/histidine kinase"/>
    <property type="match status" value="1"/>
</dbReference>
<evidence type="ECO:0000256" key="6">
    <source>
        <dbReference type="ARBA" id="ARBA00022741"/>
    </source>
</evidence>
<dbReference type="Gene3D" id="1.10.287.130">
    <property type="match status" value="1"/>
</dbReference>
<dbReference type="PANTHER" id="PTHR43065:SF46">
    <property type="entry name" value="C4-DICARBOXYLATE TRANSPORT SENSOR PROTEIN DCTB"/>
    <property type="match status" value="1"/>
</dbReference>
<dbReference type="PRINTS" id="PR00344">
    <property type="entry name" value="BCTRLSENSOR"/>
</dbReference>
<accession>A0A5C5VIW3</accession>
<dbReference type="OrthoDB" id="229369at2"/>
<proteinExistence type="predicted"/>
<dbReference type="InterPro" id="IPR003594">
    <property type="entry name" value="HATPase_dom"/>
</dbReference>
<name>A0A5C5VIW3_9BACT</name>
<dbReference type="SMART" id="SM01358">
    <property type="entry name" value="HBM"/>
    <property type="match status" value="1"/>
</dbReference>
<gene>
    <name evidence="13" type="primary">zraS_2</name>
    <name evidence="13" type="ORF">KOR34_28250</name>
</gene>
<evidence type="ECO:0000256" key="7">
    <source>
        <dbReference type="ARBA" id="ARBA00022777"/>
    </source>
</evidence>
<organism evidence="13 14">
    <name type="scientific">Posidoniimonas corsicana</name>
    <dbReference type="NCBI Taxonomy" id="1938618"/>
    <lineage>
        <taxon>Bacteria</taxon>
        <taxon>Pseudomonadati</taxon>
        <taxon>Planctomycetota</taxon>
        <taxon>Planctomycetia</taxon>
        <taxon>Pirellulales</taxon>
        <taxon>Lacipirellulaceae</taxon>
        <taxon>Posidoniimonas</taxon>
    </lineage>
</organism>
<feature type="domain" description="Histidine kinase" evidence="11">
    <location>
        <begin position="397"/>
        <end position="626"/>
    </location>
</feature>
<evidence type="ECO:0000256" key="5">
    <source>
        <dbReference type="ARBA" id="ARBA00022679"/>
    </source>
</evidence>
<evidence type="ECO:0000256" key="8">
    <source>
        <dbReference type="ARBA" id="ARBA00022840"/>
    </source>
</evidence>
<feature type="domain" description="HAMP" evidence="12">
    <location>
        <begin position="314"/>
        <end position="367"/>
    </location>
</feature>
<dbReference type="CDD" id="cd00082">
    <property type="entry name" value="HisKA"/>
    <property type="match status" value="1"/>
</dbReference>
<dbReference type="PROSITE" id="PS50885">
    <property type="entry name" value="HAMP"/>
    <property type="match status" value="1"/>
</dbReference>
<keyword evidence="10" id="KW-1133">Transmembrane helix</keyword>
<dbReference type="AlphaFoldDB" id="A0A5C5VIW3"/>
<keyword evidence="10" id="KW-0472">Membrane</keyword>
<dbReference type="Gene3D" id="6.10.340.10">
    <property type="match status" value="1"/>
</dbReference>
<feature type="transmembrane region" description="Helical" evidence="10">
    <location>
        <begin position="20"/>
        <end position="40"/>
    </location>
</feature>
<keyword evidence="8" id="KW-0067">ATP-binding</keyword>
<dbReference type="InterPro" id="IPR005467">
    <property type="entry name" value="His_kinase_dom"/>
</dbReference>
<dbReference type="Pfam" id="PF02518">
    <property type="entry name" value="HATPase_c"/>
    <property type="match status" value="1"/>
</dbReference>
<dbReference type="SMART" id="SM00387">
    <property type="entry name" value="HATPase_c"/>
    <property type="match status" value="1"/>
</dbReference>
<keyword evidence="6" id="KW-0547">Nucleotide-binding</keyword>
<dbReference type="InterPro" id="IPR004358">
    <property type="entry name" value="Sig_transdc_His_kin-like_C"/>
</dbReference>
<dbReference type="GO" id="GO:0000155">
    <property type="term" value="F:phosphorelay sensor kinase activity"/>
    <property type="evidence" value="ECO:0007669"/>
    <property type="project" value="InterPro"/>
</dbReference>
<evidence type="ECO:0000259" key="11">
    <source>
        <dbReference type="PROSITE" id="PS50109"/>
    </source>
</evidence>
<dbReference type="Gene3D" id="3.30.565.10">
    <property type="entry name" value="Histidine kinase-like ATPase, C-terminal domain"/>
    <property type="match status" value="1"/>
</dbReference>
<dbReference type="GO" id="GO:0016020">
    <property type="term" value="C:membrane"/>
    <property type="evidence" value="ECO:0007669"/>
    <property type="project" value="UniProtKB-SubCell"/>
</dbReference>
<comment type="caution">
    <text evidence="13">The sequence shown here is derived from an EMBL/GenBank/DDBJ whole genome shotgun (WGS) entry which is preliminary data.</text>
</comment>
<dbReference type="RefSeq" id="WP_146565165.1">
    <property type="nucleotide sequence ID" value="NZ_SIHJ01000001.1"/>
</dbReference>
<dbReference type="Proteomes" id="UP000316714">
    <property type="component" value="Unassembled WGS sequence"/>
</dbReference>
<keyword evidence="9" id="KW-0902">Two-component regulatory system</keyword>
<dbReference type="GO" id="GO:0005524">
    <property type="term" value="F:ATP binding"/>
    <property type="evidence" value="ECO:0007669"/>
    <property type="project" value="UniProtKB-KW"/>
</dbReference>
<comment type="catalytic activity">
    <reaction evidence="1">
        <text>ATP + protein L-histidine = ADP + protein N-phospho-L-histidine.</text>
        <dbReference type="EC" id="2.7.13.3"/>
    </reaction>
</comment>
<dbReference type="InterPro" id="IPR003661">
    <property type="entry name" value="HisK_dim/P_dom"/>
</dbReference>
<keyword evidence="14" id="KW-1185">Reference proteome</keyword>
<evidence type="ECO:0000256" key="4">
    <source>
        <dbReference type="ARBA" id="ARBA00022553"/>
    </source>
</evidence>
<evidence type="ECO:0000259" key="12">
    <source>
        <dbReference type="PROSITE" id="PS50885"/>
    </source>
</evidence>
<evidence type="ECO:0000256" key="9">
    <source>
        <dbReference type="ARBA" id="ARBA00023012"/>
    </source>
</evidence>
<evidence type="ECO:0000256" key="1">
    <source>
        <dbReference type="ARBA" id="ARBA00000085"/>
    </source>
</evidence>
<keyword evidence="7" id="KW-0418">Kinase</keyword>
<evidence type="ECO:0000256" key="3">
    <source>
        <dbReference type="ARBA" id="ARBA00012438"/>
    </source>
</evidence>
<evidence type="ECO:0000256" key="10">
    <source>
        <dbReference type="SAM" id="Phobius"/>
    </source>
</evidence>
<reference evidence="13 14" key="1">
    <citation type="submission" date="2019-02" db="EMBL/GenBank/DDBJ databases">
        <title>Deep-cultivation of Planctomycetes and their phenomic and genomic characterization uncovers novel biology.</title>
        <authorList>
            <person name="Wiegand S."/>
            <person name="Jogler M."/>
            <person name="Boedeker C."/>
            <person name="Pinto D."/>
            <person name="Vollmers J."/>
            <person name="Rivas-Marin E."/>
            <person name="Kohn T."/>
            <person name="Peeters S.H."/>
            <person name="Heuer A."/>
            <person name="Rast P."/>
            <person name="Oberbeckmann S."/>
            <person name="Bunk B."/>
            <person name="Jeske O."/>
            <person name="Meyerdierks A."/>
            <person name="Storesund J.E."/>
            <person name="Kallscheuer N."/>
            <person name="Luecker S."/>
            <person name="Lage O.M."/>
            <person name="Pohl T."/>
            <person name="Merkel B.J."/>
            <person name="Hornburger P."/>
            <person name="Mueller R.-W."/>
            <person name="Bruemmer F."/>
            <person name="Labrenz M."/>
            <person name="Spormann A.M."/>
            <person name="Op Den Camp H."/>
            <person name="Overmann J."/>
            <person name="Amann R."/>
            <person name="Jetten M.S.M."/>
            <person name="Mascher T."/>
            <person name="Medema M.H."/>
            <person name="Devos D.P."/>
            <person name="Kaster A.-K."/>
            <person name="Ovreas L."/>
            <person name="Rohde M."/>
            <person name="Galperin M.Y."/>
            <person name="Jogler C."/>
        </authorList>
    </citation>
    <scope>NUCLEOTIDE SEQUENCE [LARGE SCALE GENOMIC DNA]</scope>
    <source>
        <strain evidence="13 14">KOR34</strain>
    </source>
</reference>
<evidence type="ECO:0000313" key="13">
    <source>
        <dbReference type="EMBL" id="TWT37860.1"/>
    </source>
</evidence>